<organism evidence="1 2">
    <name type="scientific">Sulfuracidifex metallicus DSM 6482 = JCM 9184</name>
    <dbReference type="NCBI Taxonomy" id="523847"/>
    <lineage>
        <taxon>Archaea</taxon>
        <taxon>Thermoproteota</taxon>
        <taxon>Thermoprotei</taxon>
        <taxon>Sulfolobales</taxon>
        <taxon>Sulfolobaceae</taxon>
        <taxon>Sulfuracidifex</taxon>
    </lineage>
</organism>
<evidence type="ECO:0000313" key="2">
    <source>
        <dbReference type="Proteomes" id="UP000470772"/>
    </source>
</evidence>
<evidence type="ECO:0000313" key="1">
    <source>
        <dbReference type="EMBL" id="MUN29397.1"/>
    </source>
</evidence>
<comment type="caution">
    <text evidence="1">The sequence shown here is derived from an EMBL/GenBank/DDBJ whole genome shotgun (WGS) entry which is preliminary data.</text>
</comment>
<gene>
    <name evidence="1" type="ORF">GC250_08100</name>
</gene>
<reference evidence="1 2" key="1">
    <citation type="submission" date="2019-10" db="EMBL/GenBank/DDBJ databases">
        <title>Sequencing and Assembly of Multiple Reported Metal-Biooxidizing Members of the Extremely Thermoacidophilic Archaeal Family Sulfolobaceae.</title>
        <authorList>
            <person name="Counts J.A."/>
            <person name="Kelly R.M."/>
        </authorList>
    </citation>
    <scope>NUCLEOTIDE SEQUENCE [LARGE SCALE GENOMIC DNA]</scope>
    <source>
        <strain evidence="1 2">DSM 6482</strain>
    </source>
</reference>
<proteinExistence type="predicted"/>
<protein>
    <submittedName>
        <fullName evidence="1">Uncharacterized protein</fullName>
    </submittedName>
</protein>
<dbReference type="Proteomes" id="UP000470772">
    <property type="component" value="Unassembled WGS sequence"/>
</dbReference>
<dbReference type="EMBL" id="WGGD01000005">
    <property type="protein sequence ID" value="MUN29397.1"/>
    <property type="molecule type" value="Genomic_DNA"/>
</dbReference>
<dbReference type="RefSeq" id="WP_054838394.1">
    <property type="nucleotide sequence ID" value="NZ_BBBY01000008.1"/>
</dbReference>
<sequence>MAVAWILIFHFKDINPSMKVTSEVVSRAIALIIYLKIIRDTIKYNIDDIKSTLGLTSLKSEFLPLYRKYGNTDPLMTTKGKSKNAVKAP</sequence>
<dbReference type="AlphaFoldDB" id="A0A6A9QJD9"/>
<name>A0A6A9QJD9_SULME</name>
<accession>A0A6A9QJD9</accession>
<keyword evidence="2" id="KW-1185">Reference proteome</keyword>